<dbReference type="AlphaFoldDB" id="A0A812UL59"/>
<feature type="non-terminal residue" evidence="1">
    <location>
        <position position="1"/>
    </location>
</feature>
<proteinExistence type="predicted"/>
<dbReference type="EMBL" id="CAJNIZ010037290">
    <property type="protein sequence ID" value="CAE7570481.1"/>
    <property type="molecule type" value="Genomic_DNA"/>
</dbReference>
<reference evidence="1" key="1">
    <citation type="submission" date="2021-02" db="EMBL/GenBank/DDBJ databases">
        <authorList>
            <person name="Dougan E. K."/>
            <person name="Rhodes N."/>
            <person name="Thang M."/>
            <person name="Chan C."/>
        </authorList>
    </citation>
    <scope>NUCLEOTIDE SEQUENCE</scope>
</reference>
<keyword evidence="2" id="KW-1185">Reference proteome</keyword>
<dbReference type="Proteomes" id="UP000649617">
    <property type="component" value="Unassembled WGS sequence"/>
</dbReference>
<dbReference type="PANTHER" id="PTHR31511">
    <property type="entry name" value="PROTEIN CBG23764"/>
    <property type="match status" value="1"/>
</dbReference>
<evidence type="ECO:0000313" key="1">
    <source>
        <dbReference type="EMBL" id="CAE7570481.1"/>
    </source>
</evidence>
<organism evidence="1 2">
    <name type="scientific">Symbiodinium pilosum</name>
    <name type="common">Dinoflagellate</name>
    <dbReference type="NCBI Taxonomy" id="2952"/>
    <lineage>
        <taxon>Eukaryota</taxon>
        <taxon>Sar</taxon>
        <taxon>Alveolata</taxon>
        <taxon>Dinophyceae</taxon>
        <taxon>Suessiales</taxon>
        <taxon>Symbiodiniaceae</taxon>
        <taxon>Symbiodinium</taxon>
    </lineage>
</organism>
<evidence type="ECO:0000313" key="2">
    <source>
        <dbReference type="Proteomes" id="UP000649617"/>
    </source>
</evidence>
<feature type="non-terminal residue" evidence="1">
    <location>
        <position position="141"/>
    </location>
</feature>
<sequence length="141" mass="16552">VPREHLLKLQRTTHDSGEFGLVEFFIRSLLALAKEYRLWRMWTNLPCQMDAEEQRRFDQAEACEICGGSFDLKRGRKVAHHEHGTGRFLAAACNRCNLGVRMPTGIPVYFHNGSSYDFHYILRLLEHEKGYLDHQDYLERL</sequence>
<dbReference type="OrthoDB" id="6602337at2759"/>
<dbReference type="SUPFAM" id="SSF54060">
    <property type="entry name" value="His-Me finger endonucleases"/>
    <property type="match status" value="1"/>
</dbReference>
<accession>A0A812UL59</accession>
<gene>
    <name evidence="1" type="ORF">SPIL2461_LOCUS15357</name>
</gene>
<comment type="caution">
    <text evidence="1">The sequence shown here is derived from an EMBL/GenBank/DDBJ whole genome shotgun (WGS) entry which is preliminary data.</text>
</comment>
<dbReference type="Gene3D" id="3.40.1800.10">
    <property type="entry name" value="His-Me finger endonucleases"/>
    <property type="match status" value="1"/>
</dbReference>
<name>A0A812UL59_SYMPI</name>
<protein>
    <submittedName>
        <fullName evidence="1">Uncharacterized protein</fullName>
    </submittedName>
</protein>
<dbReference type="PANTHER" id="PTHR31511:SF12">
    <property type="entry name" value="RHO TERMINATION FACTOR N-TERMINAL DOMAIN-CONTAINING PROTEIN"/>
    <property type="match status" value="1"/>
</dbReference>
<dbReference type="InterPro" id="IPR044925">
    <property type="entry name" value="His-Me_finger_sf"/>
</dbReference>
<dbReference type="InterPro" id="IPR038563">
    <property type="entry name" value="Endonuclease_7_sf"/>
</dbReference>